<dbReference type="EMBL" id="KV417392">
    <property type="protein sequence ID" value="KZO89502.1"/>
    <property type="molecule type" value="Genomic_DNA"/>
</dbReference>
<gene>
    <name evidence="3" type="ORF">CALVIDRAFT_543236</name>
    <name evidence="2" type="ORF">CALVIDRAFT_543517</name>
</gene>
<evidence type="ECO:0008006" key="5">
    <source>
        <dbReference type="Google" id="ProtNLM"/>
    </source>
</evidence>
<sequence length="162" mass="17228">MRSVLLLCLSLLVPLALAEAVLRPGLESVFRSAGLLSGGVEWTGTAPLCSQKCPSNEVVVAKAGSPDETITLDGGFGKDCWGGSQKSLCTSQYRSCTTRHVIFPLICNSVSVGVETFKRGNSAQCSAQGSTTTMNAAFPPAHHPRVHKETLFMERGSSRTRN</sequence>
<name>A0A167FT06_CALVF</name>
<feature type="signal peptide" evidence="1">
    <location>
        <begin position="1"/>
        <end position="18"/>
    </location>
</feature>
<proteinExistence type="predicted"/>
<evidence type="ECO:0000313" key="4">
    <source>
        <dbReference type="Proteomes" id="UP000076738"/>
    </source>
</evidence>
<evidence type="ECO:0000313" key="2">
    <source>
        <dbReference type="EMBL" id="KZO89502.1"/>
    </source>
</evidence>
<organism evidence="3 4">
    <name type="scientific">Calocera viscosa (strain TUFC12733)</name>
    <dbReference type="NCBI Taxonomy" id="1330018"/>
    <lineage>
        <taxon>Eukaryota</taxon>
        <taxon>Fungi</taxon>
        <taxon>Dikarya</taxon>
        <taxon>Basidiomycota</taxon>
        <taxon>Agaricomycotina</taxon>
        <taxon>Dacrymycetes</taxon>
        <taxon>Dacrymycetales</taxon>
        <taxon>Dacrymycetaceae</taxon>
        <taxon>Calocera</taxon>
    </lineage>
</organism>
<accession>A0A167FT06</accession>
<keyword evidence="4" id="KW-1185">Reference proteome</keyword>
<dbReference type="OrthoDB" id="3403495at2759"/>
<dbReference type="EMBL" id="KV417363">
    <property type="protein sequence ID" value="KZO89813.1"/>
    <property type="molecule type" value="Genomic_DNA"/>
</dbReference>
<protein>
    <recommendedName>
        <fullName evidence="5">Secreted protein</fullName>
    </recommendedName>
</protein>
<dbReference type="Proteomes" id="UP000076738">
    <property type="component" value="Unassembled WGS sequence"/>
</dbReference>
<feature type="chain" id="PRO_5007997458" description="Secreted protein" evidence="1">
    <location>
        <begin position="19"/>
        <end position="162"/>
    </location>
</feature>
<evidence type="ECO:0000256" key="1">
    <source>
        <dbReference type="SAM" id="SignalP"/>
    </source>
</evidence>
<keyword evidence="1" id="KW-0732">Signal</keyword>
<reference evidence="3 4" key="1">
    <citation type="journal article" date="2016" name="Mol. Biol. Evol.">
        <title>Comparative Genomics of Early-Diverging Mushroom-Forming Fungi Provides Insights into the Origins of Lignocellulose Decay Capabilities.</title>
        <authorList>
            <person name="Nagy L.G."/>
            <person name="Riley R."/>
            <person name="Tritt A."/>
            <person name="Adam C."/>
            <person name="Daum C."/>
            <person name="Floudas D."/>
            <person name="Sun H."/>
            <person name="Yadav J.S."/>
            <person name="Pangilinan J."/>
            <person name="Larsson K.H."/>
            <person name="Matsuura K."/>
            <person name="Barry K."/>
            <person name="Labutti K."/>
            <person name="Kuo R."/>
            <person name="Ohm R.A."/>
            <person name="Bhattacharya S.S."/>
            <person name="Shirouzu T."/>
            <person name="Yoshinaga Y."/>
            <person name="Martin F.M."/>
            <person name="Grigoriev I.V."/>
            <person name="Hibbett D.S."/>
        </authorList>
    </citation>
    <scope>NUCLEOTIDE SEQUENCE [LARGE SCALE GENOMIC DNA]</scope>
    <source>
        <strain evidence="3 4">TUFC12733</strain>
    </source>
</reference>
<evidence type="ECO:0000313" key="3">
    <source>
        <dbReference type="EMBL" id="KZO89813.1"/>
    </source>
</evidence>
<dbReference type="AlphaFoldDB" id="A0A167FT06"/>